<dbReference type="Pfam" id="PF10615">
    <property type="entry name" value="DUF2470"/>
    <property type="match status" value="1"/>
</dbReference>
<dbReference type="PANTHER" id="PTHR13343">
    <property type="entry name" value="CREG1 PROTEIN"/>
    <property type="match status" value="1"/>
</dbReference>
<evidence type="ECO:0000256" key="1">
    <source>
        <dbReference type="SAM" id="MobiDB-lite"/>
    </source>
</evidence>
<feature type="domain" description="DUF2470" evidence="2">
    <location>
        <begin position="233"/>
        <end position="306"/>
    </location>
</feature>
<dbReference type="GO" id="GO:0005737">
    <property type="term" value="C:cytoplasm"/>
    <property type="evidence" value="ECO:0007669"/>
    <property type="project" value="UniProtKB-ARBA"/>
</dbReference>
<accession>A0AAU7X6Q0</accession>
<dbReference type="Gene3D" id="2.30.110.10">
    <property type="entry name" value="Electron Transport, Fmn-binding Protein, Chain A"/>
    <property type="match status" value="1"/>
</dbReference>
<proteinExistence type="predicted"/>
<dbReference type="InterPro" id="IPR012349">
    <property type="entry name" value="Split_barrel_FMN-bd"/>
</dbReference>
<name>A0AAU7X6Q0_9HYPH</name>
<reference evidence="4" key="1">
    <citation type="submission" date="2024-06" db="EMBL/GenBank/DDBJ databases">
        <title>Methylostella associata gen. nov., sp. nov., a novel Ancalomicrobiaceae-affiliated facultatively methylotrophic bacteria that feed on methanotrophs of the genus Methylococcus.</title>
        <authorList>
            <person name="Saltykova V."/>
            <person name="Danilova O.V."/>
            <person name="Oshkin I.Y."/>
            <person name="Belova S.E."/>
            <person name="Pimenov N.V."/>
            <person name="Dedysh S.N."/>
        </authorList>
    </citation>
    <scope>NUCLEOTIDE SEQUENCE</scope>
    <source>
        <strain evidence="4">S20</strain>
    </source>
</reference>
<dbReference type="InterPro" id="IPR037119">
    <property type="entry name" value="Haem_oxidase_HugZ-like_sf"/>
</dbReference>
<protein>
    <submittedName>
        <fullName evidence="4">DUF2470 domain-containing protein</fullName>
    </submittedName>
</protein>
<evidence type="ECO:0000259" key="2">
    <source>
        <dbReference type="Pfam" id="PF10615"/>
    </source>
</evidence>
<feature type="region of interest" description="Disordered" evidence="1">
    <location>
        <begin position="1"/>
        <end position="76"/>
    </location>
</feature>
<dbReference type="SUPFAM" id="SSF50475">
    <property type="entry name" value="FMN-binding split barrel"/>
    <property type="match status" value="1"/>
</dbReference>
<evidence type="ECO:0000259" key="3">
    <source>
        <dbReference type="Pfam" id="PF13883"/>
    </source>
</evidence>
<dbReference type="PANTHER" id="PTHR13343:SF17">
    <property type="entry name" value="CELLULAR REPRESSOR OF E1A-STIMULATED GENES, ISOFORM A"/>
    <property type="match status" value="1"/>
</dbReference>
<dbReference type="AlphaFoldDB" id="A0AAU7X6Q0"/>
<sequence>MRTNYGVPRIDDPSRFAKQDRFRGSGTDAGSVPRRVVPRRGRGQSRGQPPNAPSSHTDRARAPRGSRGPNDRRAPLSPLAAARRLIRQARTAALATLTPGTGAPFVSLVTVATEPDGHTLMLLSELAVHTRNLKADPRASLLFEERDAGDPLAGARVTVTGTIGKIEASETVRRRFLARQPEAEVYAGFRDFAFYRLEPGVSHLVAGFGRIVDVAASDLLLDLAPAREIVAAEAEIVAHMNAEHTDAVALYASRLIGAPEASWRVIGADPEGLDLAAEIGGTMTVRRLVYPAEVRQPGQLRATLKALADKARGP</sequence>
<dbReference type="InterPro" id="IPR055343">
    <property type="entry name" value="CREG_beta-barrel"/>
</dbReference>
<dbReference type="InterPro" id="IPR019595">
    <property type="entry name" value="DUF2470"/>
</dbReference>
<gene>
    <name evidence="4" type="ORF">ABS361_15615</name>
</gene>
<dbReference type="EMBL" id="CP158568">
    <property type="protein sequence ID" value="XBY43505.1"/>
    <property type="molecule type" value="Genomic_DNA"/>
</dbReference>
<dbReference type="Pfam" id="PF13883">
    <property type="entry name" value="CREG_beta-barrel"/>
    <property type="match status" value="1"/>
</dbReference>
<dbReference type="Gene3D" id="3.20.180.10">
    <property type="entry name" value="PNP-oxidase-like"/>
    <property type="match status" value="1"/>
</dbReference>
<evidence type="ECO:0000313" key="4">
    <source>
        <dbReference type="EMBL" id="XBY43505.1"/>
    </source>
</evidence>
<feature type="domain" description="CREG-like beta-barrel" evidence="3">
    <location>
        <begin position="81"/>
        <end position="215"/>
    </location>
</feature>
<dbReference type="RefSeq" id="WP_407048606.1">
    <property type="nucleotide sequence ID" value="NZ_CP158568.1"/>
</dbReference>
<dbReference type="KEGG" id="mflg:ABS361_15615"/>
<organism evidence="4">
    <name type="scientific">Methyloraptor flagellatus</name>
    <dbReference type="NCBI Taxonomy" id="3162530"/>
    <lineage>
        <taxon>Bacteria</taxon>
        <taxon>Pseudomonadati</taxon>
        <taxon>Pseudomonadota</taxon>
        <taxon>Alphaproteobacteria</taxon>
        <taxon>Hyphomicrobiales</taxon>
        <taxon>Ancalomicrobiaceae</taxon>
        <taxon>Methyloraptor</taxon>
    </lineage>
</organism>
<feature type="compositionally biased region" description="Basic and acidic residues" evidence="1">
    <location>
        <begin position="9"/>
        <end position="23"/>
    </location>
</feature>